<name>A0A3S9PZ68_9ACTO</name>
<dbReference type="SUPFAM" id="SSF46689">
    <property type="entry name" value="Homeodomain-like"/>
    <property type="match status" value="1"/>
</dbReference>
<organism evidence="4 5">
    <name type="scientific">Flaviflexus ciconiae</name>
    <dbReference type="NCBI Taxonomy" id="2496867"/>
    <lineage>
        <taxon>Bacteria</taxon>
        <taxon>Bacillati</taxon>
        <taxon>Actinomycetota</taxon>
        <taxon>Actinomycetes</taxon>
        <taxon>Actinomycetales</taxon>
        <taxon>Actinomycetaceae</taxon>
        <taxon>Flaviflexus</taxon>
    </lineage>
</organism>
<dbReference type="PRINTS" id="PR00455">
    <property type="entry name" value="HTHTETR"/>
</dbReference>
<feature type="DNA-binding region" description="H-T-H motif" evidence="2">
    <location>
        <begin position="41"/>
        <end position="60"/>
    </location>
</feature>
<dbReference type="Pfam" id="PF00440">
    <property type="entry name" value="TetR_N"/>
    <property type="match status" value="1"/>
</dbReference>
<evidence type="ECO:0000313" key="5">
    <source>
        <dbReference type="Proteomes" id="UP000280344"/>
    </source>
</evidence>
<protein>
    <submittedName>
        <fullName evidence="4">TetR/AcrR family transcriptional regulator</fullName>
    </submittedName>
</protein>
<dbReference type="RefSeq" id="WP_126704389.1">
    <property type="nucleotide sequence ID" value="NZ_CP034593.1"/>
</dbReference>
<dbReference type="PROSITE" id="PS50977">
    <property type="entry name" value="HTH_TETR_2"/>
    <property type="match status" value="1"/>
</dbReference>
<proteinExistence type="predicted"/>
<dbReference type="KEGG" id="flh:EJ997_09810"/>
<dbReference type="EMBL" id="CP034593">
    <property type="protein sequence ID" value="AZQ77586.1"/>
    <property type="molecule type" value="Genomic_DNA"/>
</dbReference>
<dbReference type="OrthoDB" id="4542604at2"/>
<feature type="domain" description="HTH tetR-type" evidence="3">
    <location>
        <begin position="19"/>
        <end position="78"/>
    </location>
</feature>
<dbReference type="GO" id="GO:0000976">
    <property type="term" value="F:transcription cis-regulatory region binding"/>
    <property type="evidence" value="ECO:0007669"/>
    <property type="project" value="TreeGrafter"/>
</dbReference>
<dbReference type="GO" id="GO:0003700">
    <property type="term" value="F:DNA-binding transcription factor activity"/>
    <property type="evidence" value="ECO:0007669"/>
    <property type="project" value="TreeGrafter"/>
</dbReference>
<dbReference type="PANTHER" id="PTHR30055">
    <property type="entry name" value="HTH-TYPE TRANSCRIPTIONAL REGULATOR RUTR"/>
    <property type="match status" value="1"/>
</dbReference>
<evidence type="ECO:0000256" key="1">
    <source>
        <dbReference type="ARBA" id="ARBA00023125"/>
    </source>
</evidence>
<dbReference type="SUPFAM" id="SSF48498">
    <property type="entry name" value="Tetracyclin repressor-like, C-terminal domain"/>
    <property type="match status" value="1"/>
</dbReference>
<dbReference type="Gene3D" id="1.10.357.10">
    <property type="entry name" value="Tetracycline Repressor, domain 2"/>
    <property type="match status" value="1"/>
</dbReference>
<evidence type="ECO:0000256" key="2">
    <source>
        <dbReference type="PROSITE-ProRule" id="PRU00335"/>
    </source>
</evidence>
<keyword evidence="5" id="KW-1185">Reference proteome</keyword>
<dbReference type="InterPro" id="IPR050109">
    <property type="entry name" value="HTH-type_TetR-like_transc_reg"/>
</dbReference>
<sequence length="203" mass="22817">MNPTTSTDRRSTRWDSHREQRRAELIDVARKLIHTDGPDVTMAAIAAASGTSKSIVYRYFQDKDELKRALGDSILSRMTHRLEEGVRAGSTPEESIRAMVRMYVDSAASSTNVYRFITQPSEGLNQFLADCSTLIAEAMDDELPEDRRDLWAVGATGFVNATFKWWMESDRSMDKDSLITFIVQALLTGVLNDDDTTSSTHRS</sequence>
<keyword evidence="1 2" id="KW-0238">DNA-binding</keyword>
<evidence type="ECO:0000259" key="3">
    <source>
        <dbReference type="PROSITE" id="PS50977"/>
    </source>
</evidence>
<dbReference type="InterPro" id="IPR036271">
    <property type="entry name" value="Tet_transcr_reg_TetR-rel_C_sf"/>
</dbReference>
<dbReference type="InterPro" id="IPR001647">
    <property type="entry name" value="HTH_TetR"/>
</dbReference>
<dbReference type="InterPro" id="IPR009057">
    <property type="entry name" value="Homeodomain-like_sf"/>
</dbReference>
<dbReference type="PANTHER" id="PTHR30055:SF226">
    <property type="entry name" value="HTH-TYPE TRANSCRIPTIONAL REGULATOR PKSA"/>
    <property type="match status" value="1"/>
</dbReference>
<dbReference type="Proteomes" id="UP000280344">
    <property type="component" value="Chromosome"/>
</dbReference>
<gene>
    <name evidence="4" type="ORF">EJ997_09810</name>
</gene>
<evidence type="ECO:0000313" key="4">
    <source>
        <dbReference type="EMBL" id="AZQ77586.1"/>
    </source>
</evidence>
<reference evidence="4 5" key="1">
    <citation type="submission" date="2018-12" db="EMBL/GenBank/DDBJ databases">
        <title>Complete genome sequence of Flaviflexus sp. H23T48.</title>
        <authorList>
            <person name="Bae J.-W."/>
            <person name="Lee J.-Y."/>
        </authorList>
    </citation>
    <scope>NUCLEOTIDE SEQUENCE [LARGE SCALE GENOMIC DNA]</scope>
    <source>
        <strain evidence="4 5">H23T48</strain>
    </source>
</reference>
<accession>A0A3S9PZ68</accession>
<dbReference type="AlphaFoldDB" id="A0A3S9PZ68"/>